<name>A0ABQ6NAH6_9STRA</name>
<reference evidence="3 4" key="1">
    <citation type="journal article" date="2023" name="Commun. Biol.">
        <title>Genome analysis of Parmales, the sister group of diatoms, reveals the evolutionary specialization of diatoms from phago-mixotrophs to photoautotrophs.</title>
        <authorList>
            <person name="Ban H."/>
            <person name="Sato S."/>
            <person name="Yoshikawa S."/>
            <person name="Yamada K."/>
            <person name="Nakamura Y."/>
            <person name="Ichinomiya M."/>
            <person name="Sato N."/>
            <person name="Blanc-Mathieu R."/>
            <person name="Endo H."/>
            <person name="Kuwata A."/>
            <person name="Ogata H."/>
        </authorList>
    </citation>
    <scope>NUCLEOTIDE SEQUENCE [LARGE SCALE GENOMIC DNA]</scope>
</reference>
<proteinExistence type="inferred from homology"/>
<dbReference type="EMBL" id="BRYB01006209">
    <property type="protein sequence ID" value="GMI52070.1"/>
    <property type="molecule type" value="Genomic_DNA"/>
</dbReference>
<protein>
    <submittedName>
        <fullName evidence="3">Uncharacterized protein</fullName>
    </submittedName>
</protein>
<evidence type="ECO:0000256" key="2">
    <source>
        <dbReference type="SAM" id="MobiDB-lite"/>
    </source>
</evidence>
<comment type="similarity">
    <text evidence="1">Belongs to the CFAP97 family.</text>
</comment>
<dbReference type="InterPro" id="IPR038791">
    <property type="entry name" value="Cfap97/Hemingway"/>
</dbReference>
<evidence type="ECO:0000313" key="4">
    <source>
        <dbReference type="Proteomes" id="UP001165060"/>
    </source>
</evidence>
<sequence length="773" mass="85589">RSERKRAGSRRHEAERTTRQEREMAQRDAFAKAEGTSRQERNRVQRDALAKAEGNSRQERDMAQRDALAKAEGTTRQGRNRAQKNALAEAERTTRQEREMAQRDALAKAEGTSRQERKRAQKDTLAEAEGTTRQGRNRAQLDAFAEAEGTTRQKRAQTRQKEVEAARELRDTAKMKHLMLRQKQKAMLAQRNNEIATENRILLQKMTKIITSIPAELVEDQTLEKNNKSLNARGRSTELERISKDNQKILNRMMNVTSMHDHKKMQADYAHHDKLLKRLRMVKYVPSDASVSEVSKRGVDEMSKTMSSTFVDTSGRDVDVDSVLSQSQSMATTMVGGTATSKSLGGGNSGGKKKGKGKVPANIATTPKNNGSSAKDGDGEVHVFRRNSTKDELTLLAQAALMDQDMHEEEEDFFDEVKQDKAIDKLMKKNNVTNPRARKLTKRLSALDMTRGEYNLVKQSKGVAILRDGNPVDRDQAWVNVTKKRDGRIRVQVKNDKTPNRPEIDCWADVGVLEARELLGVENKHYFAAGEEGSKASAAKREELLELSWGLIDFAQVQVETREDGRGDRFTVKFMNPILCAQQSIIPGGKLGSFGSKRDFDRVLAQENGSQASLLSAASFSSTVGNYGSGGAGGPIGEEVMMQRPATAEIIAVVEEKRKMHIEVADAPETELVKSVELDITLKNNRRPGVVDIVASVIGGNPNFGKLIEGGVLLTSVGIPTLVSIDLEHTQSYVEGLIGSLKIQLVNMEIRDGESVNVGPKLLVRGGRPATRA</sequence>
<accession>A0ABQ6NAH6</accession>
<dbReference type="PANTHER" id="PTHR23035:SF2">
    <property type="entry name" value="KIAA1430 HOMOLOGUE"/>
    <property type="match status" value="1"/>
</dbReference>
<feature type="non-terminal residue" evidence="3">
    <location>
        <position position="1"/>
    </location>
</feature>
<dbReference type="Proteomes" id="UP001165060">
    <property type="component" value="Unassembled WGS sequence"/>
</dbReference>
<dbReference type="PANTHER" id="PTHR23035">
    <property type="entry name" value="CILIA- AND FLAGELLA-ASSOCIATED PROTEIN 97-RELATED"/>
    <property type="match status" value="1"/>
</dbReference>
<feature type="compositionally biased region" description="Basic and acidic residues" evidence="2">
    <location>
        <begin position="1"/>
        <end position="69"/>
    </location>
</feature>
<gene>
    <name evidence="3" type="ORF">TeGR_g5678</name>
</gene>
<keyword evidence="4" id="KW-1185">Reference proteome</keyword>
<feature type="region of interest" description="Disordered" evidence="2">
    <location>
        <begin position="1"/>
        <end position="160"/>
    </location>
</feature>
<comment type="caution">
    <text evidence="3">The sequence shown here is derived from an EMBL/GenBank/DDBJ whole genome shotgun (WGS) entry which is preliminary data.</text>
</comment>
<feature type="compositionally biased region" description="Polar residues" evidence="2">
    <location>
        <begin position="363"/>
        <end position="373"/>
    </location>
</feature>
<dbReference type="Pfam" id="PF13879">
    <property type="entry name" value="Hmw_CFAP97"/>
    <property type="match status" value="1"/>
</dbReference>
<evidence type="ECO:0000256" key="1">
    <source>
        <dbReference type="ARBA" id="ARBA00008315"/>
    </source>
</evidence>
<evidence type="ECO:0000313" key="3">
    <source>
        <dbReference type="EMBL" id="GMI52070.1"/>
    </source>
</evidence>
<feature type="compositionally biased region" description="Basic and acidic residues" evidence="2">
    <location>
        <begin position="89"/>
        <end position="115"/>
    </location>
</feature>
<feature type="region of interest" description="Disordered" evidence="2">
    <location>
        <begin position="337"/>
        <end position="379"/>
    </location>
</feature>
<organism evidence="3 4">
    <name type="scientific">Tetraparma gracilis</name>
    <dbReference type="NCBI Taxonomy" id="2962635"/>
    <lineage>
        <taxon>Eukaryota</taxon>
        <taxon>Sar</taxon>
        <taxon>Stramenopiles</taxon>
        <taxon>Ochrophyta</taxon>
        <taxon>Bolidophyceae</taxon>
        <taxon>Parmales</taxon>
        <taxon>Triparmaceae</taxon>
        <taxon>Tetraparma</taxon>
    </lineage>
</organism>
<dbReference type="InterPro" id="IPR029488">
    <property type="entry name" value="Hmw/CFAP97"/>
</dbReference>